<dbReference type="Gene3D" id="1.10.10.140">
    <property type="entry name" value="Cytochrome c oxidase, subunit VIb"/>
    <property type="match status" value="1"/>
</dbReference>
<protein>
    <recommendedName>
        <fullName evidence="7">Cytochrome c oxidase, subunit VIb</fullName>
    </recommendedName>
</protein>
<dbReference type="GO" id="GO:0005739">
    <property type="term" value="C:mitochondrion"/>
    <property type="evidence" value="ECO:0007669"/>
    <property type="project" value="UniProtKB-SubCell"/>
</dbReference>
<dbReference type="InterPro" id="IPR036549">
    <property type="entry name" value="CX6/COA6-like_sf"/>
</dbReference>
<dbReference type="OrthoDB" id="5545577at2759"/>
<comment type="subcellular location">
    <subcellularLocation>
        <location evidence="1">Mitochondrion</location>
    </subcellularLocation>
</comment>
<evidence type="ECO:0000313" key="6">
    <source>
        <dbReference type="Proteomes" id="UP001151582"/>
    </source>
</evidence>
<evidence type="ECO:0000256" key="4">
    <source>
        <dbReference type="ARBA" id="ARBA00023157"/>
    </source>
</evidence>
<dbReference type="EMBL" id="JANBQB010000031">
    <property type="protein sequence ID" value="KAJ1984086.1"/>
    <property type="molecule type" value="Genomic_DNA"/>
</dbReference>
<dbReference type="SUPFAM" id="SSF47694">
    <property type="entry name" value="Cytochrome c oxidase subunit h"/>
    <property type="match status" value="1"/>
</dbReference>
<organism evidence="5 6">
    <name type="scientific">Dimargaris verticillata</name>
    <dbReference type="NCBI Taxonomy" id="2761393"/>
    <lineage>
        <taxon>Eukaryota</taxon>
        <taxon>Fungi</taxon>
        <taxon>Fungi incertae sedis</taxon>
        <taxon>Zoopagomycota</taxon>
        <taxon>Kickxellomycotina</taxon>
        <taxon>Dimargaritomycetes</taxon>
        <taxon>Dimargaritales</taxon>
        <taxon>Dimargaritaceae</taxon>
        <taxon>Dimargaris</taxon>
    </lineage>
</organism>
<dbReference type="InterPro" id="IPR048281">
    <property type="entry name" value="COA6_fun"/>
</dbReference>
<dbReference type="PANTHER" id="PTHR47677:SF1">
    <property type="entry name" value="CYTOCHROME C OXIDASE ASSEMBLY FACTOR 6"/>
    <property type="match status" value="1"/>
</dbReference>
<dbReference type="Proteomes" id="UP001151582">
    <property type="component" value="Unassembled WGS sequence"/>
</dbReference>
<comment type="caution">
    <text evidence="5">The sequence shown here is derived from an EMBL/GenBank/DDBJ whole genome shotgun (WGS) entry which is preliminary data.</text>
</comment>
<dbReference type="Pfam" id="PF02297">
    <property type="entry name" value="COX6B"/>
    <property type="match status" value="1"/>
</dbReference>
<evidence type="ECO:0000313" key="5">
    <source>
        <dbReference type="EMBL" id="KAJ1984086.1"/>
    </source>
</evidence>
<comment type="similarity">
    <text evidence="2">Belongs to the cytochrome c oxidase subunit 6B family.</text>
</comment>
<keyword evidence="6" id="KW-1185">Reference proteome</keyword>
<evidence type="ECO:0000256" key="2">
    <source>
        <dbReference type="ARBA" id="ARBA00006425"/>
    </source>
</evidence>
<proteinExistence type="inferred from homology"/>
<dbReference type="PANTHER" id="PTHR47677">
    <property type="entry name" value="CYTOCHROME C OXIDASE ASSEMBLY FACTOR 6"/>
    <property type="match status" value="1"/>
</dbReference>
<name>A0A9W8B5U2_9FUNG</name>
<dbReference type="AlphaFoldDB" id="A0A9W8B5U2"/>
<reference evidence="5" key="1">
    <citation type="submission" date="2022-07" db="EMBL/GenBank/DDBJ databases">
        <title>Phylogenomic reconstructions and comparative analyses of Kickxellomycotina fungi.</title>
        <authorList>
            <person name="Reynolds N.K."/>
            <person name="Stajich J.E."/>
            <person name="Barry K."/>
            <person name="Grigoriev I.V."/>
            <person name="Crous P."/>
            <person name="Smith M.E."/>
        </authorList>
    </citation>
    <scope>NUCLEOTIDE SEQUENCE</scope>
    <source>
        <strain evidence="5">RSA 567</strain>
    </source>
</reference>
<gene>
    <name evidence="5" type="ORF">H4R34_000891</name>
</gene>
<keyword evidence="3" id="KW-0496">Mitochondrion</keyword>
<evidence type="ECO:0000256" key="3">
    <source>
        <dbReference type="ARBA" id="ARBA00023128"/>
    </source>
</evidence>
<evidence type="ECO:0000256" key="1">
    <source>
        <dbReference type="ARBA" id="ARBA00004173"/>
    </source>
</evidence>
<keyword evidence="4" id="KW-1015">Disulfide bond</keyword>
<dbReference type="InterPro" id="IPR048280">
    <property type="entry name" value="COX6B-like"/>
</dbReference>
<accession>A0A9W8B5U2</accession>
<evidence type="ECO:0008006" key="7">
    <source>
        <dbReference type="Google" id="ProtNLM"/>
    </source>
</evidence>
<sequence length="94" mass="10786">MASNASTEAFPKALNRAERKVCWKARDDLFACLDTQQKPTDDLHHVPAGCAQVYKVYESQCPPAWTDYFIKRRALEIKKAKQLEMMKRLPGNES</sequence>